<accession>A0A074XK95</accession>
<dbReference type="OrthoDB" id="3919237at2759"/>
<dbReference type="RefSeq" id="XP_013429174.1">
    <property type="nucleotide sequence ID" value="XM_013573720.1"/>
</dbReference>
<dbReference type="EMBL" id="KL584706">
    <property type="protein sequence ID" value="KEQ74971.1"/>
    <property type="molecule type" value="Genomic_DNA"/>
</dbReference>
<keyword evidence="1" id="KW-0175">Coiled coil</keyword>
<dbReference type="GeneID" id="25413363"/>
<keyword evidence="3" id="KW-1185">Reference proteome</keyword>
<evidence type="ECO:0000313" key="2">
    <source>
        <dbReference type="EMBL" id="KEQ74971.1"/>
    </source>
</evidence>
<evidence type="ECO:0000313" key="3">
    <source>
        <dbReference type="Proteomes" id="UP000027730"/>
    </source>
</evidence>
<protein>
    <submittedName>
        <fullName evidence="2">Uncharacterized protein</fullName>
    </submittedName>
</protein>
<sequence length="254" mass="29662">MCGYHELQTPCCHEKTGFAPSPSHRCTHFYAKNRYCRTGSLHSWILPSPPLTTNYLCSNCKTAQEHHQALLAAEMRKQEAQREKERKEQEERRKNEEARSKGCMFAWYLGEVAWFIRLQERLGHEVVSTEPEGGRRDRSDMKEIKNVASSERYEYQVPKRKAAVLRVELENLLAMCMLIEVDPASVYTHISGSLQQSERTRQRKCKSDWVLMSKKESVALVVDLRNLPAMCTYFTVTRPILRRDPYTTEHVFFL</sequence>
<proteinExistence type="predicted"/>
<evidence type="ECO:0000256" key="1">
    <source>
        <dbReference type="SAM" id="Coils"/>
    </source>
</evidence>
<name>A0A074XK95_9PEZI</name>
<feature type="coiled-coil region" evidence="1">
    <location>
        <begin position="63"/>
        <end position="101"/>
    </location>
</feature>
<reference evidence="2 3" key="1">
    <citation type="journal article" date="2014" name="BMC Genomics">
        <title>Genome sequencing of four Aureobasidium pullulans varieties: biotechnological potential, stress tolerance, and description of new species.</title>
        <authorList>
            <person name="Gostin Ar C."/>
            <person name="Ohm R.A."/>
            <person name="Kogej T."/>
            <person name="Sonjak S."/>
            <person name="Turk M."/>
            <person name="Zajc J."/>
            <person name="Zalar P."/>
            <person name="Grube M."/>
            <person name="Sun H."/>
            <person name="Han J."/>
            <person name="Sharma A."/>
            <person name="Chiniquy J."/>
            <person name="Ngan C.Y."/>
            <person name="Lipzen A."/>
            <person name="Barry K."/>
            <person name="Grigoriev I.V."/>
            <person name="Gunde-Cimerman N."/>
        </authorList>
    </citation>
    <scope>NUCLEOTIDE SEQUENCE [LARGE SCALE GENOMIC DNA]</scope>
    <source>
        <strain evidence="2 3">CBS 147.97</strain>
    </source>
</reference>
<organism evidence="2 3">
    <name type="scientific">Aureobasidium namibiae CBS 147.97</name>
    <dbReference type="NCBI Taxonomy" id="1043004"/>
    <lineage>
        <taxon>Eukaryota</taxon>
        <taxon>Fungi</taxon>
        <taxon>Dikarya</taxon>
        <taxon>Ascomycota</taxon>
        <taxon>Pezizomycotina</taxon>
        <taxon>Dothideomycetes</taxon>
        <taxon>Dothideomycetidae</taxon>
        <taxon>Dothideales</taxon>
        <taxon>Saccotheciaceae</taxon>
        <taxon>Aureobasidium</taxon>
    </lineage>
</organism>
<dbReference type="AlphaFoldDB" id="A0A074XK95"/>
<dbReference type="HOGENOM" id="CLU_1094083_0_0_1"/>
<gene>
    <name evidence="2" type="ORF">M436DRAFT_62387</name>
</gene>
<dbReference type="Proteomes" id="UP000027730">
    <property type="component" value="Unassembled WGS sequence"/>
</dbReference>